<keyword evidence="3" id="KW-0812">Transmembrane</keyword>
<gene>
    <name evidence="5" type="ORF">KOI35_27685</name>
</gene>
<feature type="transmembrane region" description="Helical" evidence="3">
    <location>
        <begin position="68"/>
        <end position="86"/>
    </location>
</feature>
<feature type="compositionally biased region" description="Basic and acidic residues" evidence="2">
    <location>
        <begin position="285"/>
        <end position="296"/>
    </location>
</feature>
<feature type="transmembrane region" description="Helical" evidence="3">
    <location>
        <begin position="12"/>
        <end position="33"/>
    </location>
</feature>
<comment type="similarity">
    <text evidence="1">Belongs to the EamA transporter family.</text>
</comment>
<reference evidence="5 6" key="1">
    <citation type="submission" date="2021-06" db="EMBL/GenBank/DDBJ databases">
        <title>Actinoplanes lichenicola sp. nov., and Actinoplanes ovalisporus sp. nov., isolated from lichen in Thailand.</title>
        <authorList>
            <person name="Saeng-In P."/>
            <person name="Kanchanasin P."/>
            <person name="Yuki M."/>
            <person name="Kudo T."/>
            <person name="Ohkuma M."/>
            <person name="Phongsopitanun W."/>
            <person name="Tanasupawat S."/>
        </authorList>
    </citation>
    <scope>NUCLEOTIDE SEQUENCE [LARGE SCALE GENOMIC DNA]</scope>
    <source>
        <strain evidence="5 6">NBRC 110975</strain>
    </source>
</reference>
<feature type="transmembrane region" description="Helical" evidence="3">
    <location>
        <begin position="230"/>
        <end position="250"/>
    </location>
</feature>
<keyword evidence="3" id="KW-0472">Membrane</keyword>
<feature type="transmembrane region" description="Helical" evidence="3">
    <location>
        <begin position="118"/>
        <end position="135"/>
    </location>
</feature>
<evidence type="ECO:0000313" key="6">
    <source>
        <dbReference type="Proteomes" id="UP001519654"/>
    </source>
</evidence>
<name>A0ABS5YV95_9ACTN</name>
<keyword evidence="3" id="KW-1133">Transmembrane helix</keyword>
<evidence type="ECO:0000313" key="5">
    <source>
        <dbReference type="EMBL" id="MBU2667298.1"/>
    </source>
</evidence>
<dbReference type="InterPro" id="IPR037185">
    <property type="entry name" value="EmrE-like"/>
</dbReference>
<organism evidence="5 6">
    <name type="scientific">Paractinoplanes bogorensis</name>
    <dbReference type="NCBI Taxonomy" id="1610840"/>
    <lineage>
        <taxon>Bacteria</taxon>
        <taxon>Bacillati</taxon>
        <taxon>Actinomycetota</taxon>
        <taxon>Actinomycetes</taxon>
        <taxon>Micromonosporales</taxon>
        <taxon>Micromonosporaceae</taxon>
        <taxon>Paractinoplanes</taxon>
    </lineage>
</organism>
<dbReference type="InterPro" id="IPR000620">
    <property type="entry name" value="EamA_dom"/>
</dbReference>
<feature type="transmembrane region" description="Helical" evidence="3">
    <location>
        <begin position="39"/>
        <end position="56"/>
    </location>
</feature>
<feature type="transmembrane region" description="Helical" evidence="3">
    <location>
        <begin position="141"/>
        <end position="159"/>
    </location>
</feature>
<evidence type="ECO:0000256" key="2">
    <source>
        <dbReference type="SAM" id="MobiDB-lite"/>
    </source>
</evidence>
<proteinExistence type="inferred from homology"/>
<sequence>MTTTNTVRSGTSMAVAAMLTVQVSVAGAVGLIDRIGAEGAAWLRLSAAGLLLIVLIRPRLRTFGAANLRAAVLLGLATAGATVLFMSAVGRLPLGTASAIEFLGPLGVAVLRGRRRAIWWPVLAAVGVLLLTTPWRGTADLLGVGFALGAAVCWGAYIVLTQKVGDQLHGLQGLAVSMPVAAIAALFVVDHGRISAISWSDTLLGAGLGVLLLIAYGLEMLALRRLTTAAFGTLMALEPAIALLIGAVALHQFPDLAGAIGMALVVAAGIGATRAGARPAPAHPAAERPPVREASRSRSATC</sequence>
<feature type="transmembrane region" description="Helical" evidence="3">
    <location>
        <begin position="171"/>
        <end position="189"/>
    </location>
</feature>
<comment type="caution">
    <text evidence="5">The sequence shown here is derived from an EMBL/GenBank/DDBJ whole genome shotgun (WGS) entry which is preliminary data.</text>
</comment>
<feature type="transmembrane region" description="Helical" evidence="3">
    <location>
        <begin position="256"/>
        <end position="273"/>
    </location>
</feature>
<evidence type="ECO:0000256" key="3">
    <source>
        <dbReference type="SAM" id="Phobius"/>
    </source>
</evidence>
<dbReference type="RefSeq" id="WP_215791545.1">
    <property type="nucleotide sequence ID" value="NZ_JAHKKG010000008.1"/>
</dbReference>
<feature type="transmembrane region" description="Helical" evidence="3">
    <location>
        <begin position="195"/>
        <end position="218"/>
    </location>
</feature>
<dbReference type="Pfam" id="PF00892">
    <property type="entry name" value="EamA"/>
    <property type="match status" value="1"/>
</dbReference>
<dbReference type="EMBL" id="JAHKKG010000008">
    <property type="protein sequence ID" value="MBU2667298.1"/>
    <property type="molecule type" value="Genomic_DNA"/>
</dbReference>
<protein>
    <submittedName>
        <fullName evidence="5">EamA family transporter</fullName>
    </submittedName>
</protein>
<evidence type="ECO:0000259" key="4">
    <source>
        <dbReference type="Pfam" id="PF00892"/>
    </source>
</evidence>
<dbReference type="SUPFAM" id="SSF103481">
    <property type="entry name" value="Multidrug resistance efflux transporter EmrE"/>
    <property type="match status" value="2"/>
</dbReference>
<evidence type="ECO:0000256" key="1">
    <source>
        <dbReference type="ARBA" id="ARBA00007362"/>
    </source>
</evidence>
<feature type="domain" description="EamA" evidence="4">
    <location>
        <begin position="142"/>
        <end position="268"/>
    </location>
</feature>
<dbReference type="Proteomes" id="UP001519654">
    <property type="component" value="Unassembled WGS sequence"/>
</dbReference>
<feature type="region of interest" description="Disordered" evidence="2">
    <location>
        <begin position="277"/>
        <end position="302"/>
    </location>
</feature>
<accession>A0ABS5YV95</accession>
<keyword evidence="6" id="KW-1185">Reference proteome</keyword>